<dbReference type="OrthoDB" id="6106861at2"/>
<keyword evidence="1" id="KW-0732">Signal</keyword>
<sequence length="124" mass="14377">MKTKFIPILLFIGFSVEAYADDINQYRYYQIWQGRPSGADKGSVYIKKDDPCITVYNKKNQSRKRYCQMGDSQLNLEKNYPAIYPIRLSFDGANLSFLVAAHWAEKKCRIHLGREEIQCTPTGK</sequence>
<comment type="caution">
    <text evidence="2">The sequence shown here is derived from an EMBL/GenBank/DDBJ whole genome shotgun (WGS) entry which is preliminary data.</text>
</comment>
<feature type="signal peptide" evidence="1">
    <location>
        <begin position="1"/>
        <end position="20"/>
    </location>
</feature>
<accession>A0A0F5VDM6</accession>
<evidence type="ECO:0000313" key="2">
    <source>
        <dbReference type="EMBL" id="KKD00224.1"/>
    </source>
</evidence>
<dbReference type="RefSeq" id="WP_046220143.1">
    <property type="nucleotide sequence ID" value="NZ_JWYV01000005.1"/>
</dbReference>
<keyword evidence="3" id="KW-1185">Reference proteome</keyword>
<dbReference type="Proteomes" id="UP000033633">
    <property type="component" value="Unassembled WGS sequence"/>
</dbReference>
<dbReference type="AlphaFoldDB" id="A0A0F5VDM6"/>
<organism evidence="2 3">
    <name type="scientific">Photobacterium halotolerans</name>
    <dbReference type="NCBI Taxonomy" id="265726"/>
    <lineage>
        <taxon>Bacteria</taxon>
        <taxon>Pseudomonadati</taxon>
        <taxon>Pseudomonadota</taxon>
        <taxon>Gammaproteobacteria</taxon>
        <taxon>Vibrionales</taxon>
        <taxon>Vibrionaceae</taxon>
        <taxon>Photobacterium</taxon>
    </lineage>
</organism>
<evidence type="ECO:0000256" key="1">
    <source>
        <dbReference type="SAM" id="SignalP"/>
    </source>
</evidence>
<evidence type="ECO:0000313" key="3">
    <source>
        <dbReference type="Proteomes" id="UP000033633"/>
    </source>
</evidence>
<dbReference type="PATRIC" id="fig|265726.11.peg.3742"/>
<proteinExistence type="predicted"/>
<feature type="chain" id="PRO_5002496702" evidence="1">
    <location>
        <begin position="21"/>
        <end position="124"/>
    </location>
</feature>
<dbReference type="EMBL" id="JWYV01000005">
    <property type="protein sequence ID" value="KKD00224.1"/>
    <property type="molecule type" value="Genomic_DNA"/>
</dbReference>
<dbReference type="STRING" id="265726.KY46_08070"/>
<name>A0A0F5VDM6_9GAMM</name>
<protein>
    <submittedName>
        <fullName evidence="2">Uncharacterized protein</fullName>
    </submittedName>
</protein>
<gene>
    <name evidence="2" type="ORF">KY46_08070</name>
</gene>
<reference evidence="2 3" key="1">
    <citation type="submission" date="2014-12" db="EMBL/GenBank/DDBJ databases">
        <title>Mercury Reductase activity and rhizosphere competence traits in the genome of root associated Photobacterium halotolerans MELD1.</title>
        <authorList>
            <person name="Mathew D.C."/>
            <person name="Huang C.-C."/>
        </authorList>
    </citation>
    <scope>NUCLEOTIDE SEQUENCE [LARGE SCALE GENOMIC DNA]</scope>
    <source>
        <strain evidence="2 3">MELD1</strain>
    </source>
</reference>